<dbReference type="AlphaFoldDB" id="A0A6M4M9H3"/>
<gene>
    <name evidence="1" type="ORF">CA267_002865</name>
</gene>
<proteinExistence type="predicted"/>
<sequence length="93" mass="10565">MLNENTLLIGQVLQIKDKLHAKRHAIPGSLKTEWERLAAETASFDSDRLSTSAVKGQSFRKPNVFSGDQRDLTVLLNALKDFELKINKNRLHH</sequence>
<reference evidence="1 2" key="2">
    <citation type="submission" date="2020-04" db="EMBL/GenBank/DDBJ databases">
        <title>Complete genome sequence of Alteromonas pelagimontana 5.12T.</title>
        <authorList>
            <person name="Sinha R.K."/>
            <person name="Krishnan K.P."/>
            <person name="Kurian J.P."/>
        </authorList>
    </citation>
    <scope>NUCLEOTIDE SEQUENCE [LARGE SCALE GENOMIC DNA]</scope>
    <source>
        <strain evidence="1 2">5.12</strain>
    </source>
</reference>
<protein>
    <submittedName>
        <fullName evidence="1">Uncharacterized protein</fullName>
    </submittedName>
</protein>
<dbReference type="EMBL" id="CP052766">
    <property type="protein sequence ID" value="QJR79804.1"/>
    <property type="molecule type" value="Genomic_DNA"/>
</dbReference>
<dbReference type="OrthoDB" id="6332448at2"/>
<accession>A0A6M4M9H3</accession>
<dbReference type="Proteomes" id="UP000219285">
    <property type="component" value="Chromosome"/>
</dbReference>
<name>A0A6M4M9H3_9ALTE</name>
<keyword evidence="2" id="KW-1185">Reference proteome</keyword>
<organism evidence="1 2">
    <name type="scientific">Alteromonas pelagimontana</name>
    <dbReference type="NCBI Taxonomy" id="1858656"/>
    <lineage>
        <taxon>Bacteria</taxon>
        <taxon>Pseudomonadati</taxon>
        <taxon>Pseudomonadota</taxon>
        <taxon>Gammaproteobacteria</taxon>
        <taxon>Alteromonadales</taxon>
        <taxon>Alteromonadaceae</taxon>
        <taxon>Alteromonas/Salinimonas group</taxon>
        <taxon>Alteromonas</taxon>
    </lineage>
</organism>
<evidence type="ECO:0000313" key="2">
    <source>
        <dbReference type="Proteomes" id="UP000219285"/>
    </source>
</evidence>
<dbReference type="KEGG" id="apel:CA267_002865"/>
<evidence type="ECO:0000313" key="1">
    <source>
        <dbReference type="EMBL" id="QJR79804.1"/>
    </source>
</evidence>
<dbReference type="RefSeq" id="WP_075608882.1">
    <property type="nucleotide sequence ID" value="NZ_CP052766.1"/>
</dbReference>
<reference evidence="2" key="1">
    <citation type="submission" date="2014-12" db="EMBL/GenBank/DDBJ databases">
        <title>Complete genome sequence of a multi-drug resistant Klebsiella pneumoniae.</title>
        <authorList>
            <person name="Hua X."/>
            <person name="Chen Q."/>
            <person name="Li X."/>
            <person name="Feng Y."/>
            <person name="Ruan Z."/>
            <person name="Yu Y."/>
        </authorList>
    </citation>
    <scope>NUCLEOTIDE SEQUENCE [LARGE SCALE GENOMIC DNA]</scope>
    <source>
        <strain evidence="2">5.12</strain>
    </source>
</reference>